<gene>
    <name evidence="1" type="ORF">NCTC9380_00536</name>
</gene>
<name>A0A378NBW4_MANHA</name>
<evidence type="ECO:0000313" key="1">
    <source>
        <dbReference type="EMBL" id="STY65276.1"/>
    </source>
</evidence>
<protein>
    <submittedName>
        <fullName evidence="1">Uncharacterized protein</fullName>
    </submittedName>
</protein>
<proteinExistence type="predicted"/>
<dbReference type="EMBL" id="UGPL01000006">
    <property type="protein sequence ID" value="STY65276.1"/>
    <property type="molecule type" value="Genomic_DNA"/>
</dbReference>
<sequence length="168" mass="19374">MEAKYNMIIELAQQQGLTHIQLTQKHCLHLAASVGKLCSGVVNNAKQKIKTATGEIFTLLTIINHQIQFDEDLELHTWKASGTTPPEQRAIRMLHHTSQFAWFAPWLVDSNEKEQNQNTIRINLFNKCSGILIELYGILKEYELTLDECLDEFLKNKHCLNEFSIHKE</sequence>
<dbReference type="Proteomes" id="UP000254031">
    <property type="component" value="Unassembled WGS sequence"/>
</dbReference>
<dbReference type="AlphaFoldDB" id="A0A378NBW4"/>
<evidence type="ECO:0000313" key="2">
    <source>
        <dbReference type="Proteomes" id="UP000254031"/>
    </source>
</evidence>
<reference evidence="1 2" key="1">
    <citation type="submission" date="2018-06" db="EMBL/GenBank/DDBJ databases">
        <authorList>
            <consortium name="Pathogen Informatics"/>
            <person name="Doyle S."/>
        </authorList>
    </citation>
    <scope>NUCLEOTIDE SEQUENCE [LARGE SCALE GENOMIC DNA]</scope>
    <source>
        <strain evidence="1 2">NCTC9380</strain>
    </source>
</reference>
<accession>A0A378NBW4</accession>
<dbReference type="RefSeq" id="WP_006252958.1">
    <property type="nucleotide sequence ID" value="NZ_CP017484.1"/>
</dbReference>
<organism evidence="1 2">
    <name type="scientific">Mannheimia haemolytica</name>
    <name type="common">Pasteurella haemolytica</name>
    <dbReference type="NCBI Taxonomy" id="75985"/>
    <lineage>
        <taxon>Bacteria</taxon>
        <taxon>Pseudomonadati</taxon>
        <taxon>Pseudomonadota</taxon>
        <taxon>Gammaproteobacteria</taxon>
        <taxon>Pasteurellales</taxon>
        <taxon>Pasteurellaceae</taxon>
        <taxon>Mannheimia</taxon>
    </lineage>
</organism>